<dbReference type="Pfam" id="PF08447">
    <property type="entry name" value="PAS_3"/>
    <property type="match status" value="1"/>
</dbReference>
<dbReference type="InterPro" id="IPR001789">
    <property type="entry name" value="Sig_transdc_resp-reg_receiver"/>
</dbReference>
<dbReference type="InterPro" id="IPR011006">
    <property type="entry name" value="CheY-like_superfamily"/>
</dbReference>
<keyword evidence="6" id="KW-0472">Membrane</keyword>
<dbReference type="CDD" id="cd18161">
    <property type="entry name" value="REC_hyHK_blue-like"/>
    <property type="match status" value="1"/>
</dbReference>
<dbReference type="InterPro" id="IPR035965">
    <property type="entry name" value="PAS-like_dom_sf"/>
</dbReference>
<dbReference type="NCBIfam" id="TIGR00229">
    <property type="entry name" value="sensory_box"/>
    <property type="match status" value="1"/>
</dbReference>
<dbReference type="SUPFAM" id="SSF47384">
    <property type="entry name" value="Homodimeric domain of signal transducing histidine kinase"/>
    <property type="match status" value="1"/>
</dbReference>
<feature type="modified residue" description="4-aspartylphosphate" evidence="4">
    <location>
        <position position="666"/>
    </location>
</feature>
<evidence type="ECO:0000313" key="11">
    <source>
        <dbReference type="Proteomes" id="UP001320831"/>
    </source>
</evidence>
<dbReference type="Pfam" id="PF00512">
    <property type="entry name" value="HisKA"/>
    <property type="match status" value="1"/>
</dbReference>
<dbReference type="Gene3D" id="3.30.565.10">
    <property type="entry name" value="Histidine kinase-like ATPase, C-terminal domain"/>
    <property type="match status" value="1"/>
</dbReference>
<dbReference type="GO" id="GO:0005524">
    <property type="term" value="F:ATP binding"/>
    <property type="evidence" value="ECO:0007669"/>
    <property type="project" value="UniProtKB-KW"/>
</dbReference>
<keyword evidence="11" id="KW-1185">Reference proteome</keyword>
<comment type="caution">
    <text evidence="10">The sequence shown here is derived from an EMBL/GenBank/DDBJ whole genome shotgun (WGS) entry which is preliminary data.</text>
</comment>
<dbReference type="SUPFAM" id="SSF55874">
    <property type="entry name" value="ATPase domain of HSP90 chaperone/DNA topoisomerase II/histidine kinase"/>
    <property type="match status" value="1"/>
</dbReference>
<evidence type="ECO:0000259" key="8">
    <source>
        <dbReference type="PROSITE" id="PS50110"/>
    </source>
</evidence>
<dbReference type="RefSeq" id="WP_260907232.1">
    <property type="nucleotide sequence ID" value="NZ_JAOCZP010000013.1"/>
</dbReference>
<organism evidence="10 11">
    <name type="scientific">Chelativorans salis</name>
    <dbReference type="NCBI Taxonomy" id="2978478"/>
    <lineage>
        <taxon>Bacteria</taxon>
        <taxon>Pseudomonadati</taxon>
        <taxon>Pseudomonadota</taxon>
        <taxon>Alphaproteobacteria</taxon>
        <taxon>Hyphomicrobiales</taxon>
        <taxon>Phyllobacteriaceae</taxon>
        <taxon>Chelativorans</taxon>
    </lineage>
</organism>
<feature type="domain" description="Histidine kinase" evidence="7">
    <location>
        <begin position="371"/>
        <end position="594"/>
    </location>
</feature>
<evidence type="ECO:0000256" key="3">
    <source>
        <dbReference type="ARBA" id="ARBA00022553"/>
    </source>
</evidence>
<feature type="domain" description="Response regulatory" evidence="8">
    <location>
        <begin position="616"/>
        <end position="732"/>
    </location>
</feature>
<evidence type="ECO:0000313" key="10">
    <source>
        <dbReference type="EMBL" id="MCT7378326.1"/>
    </source>
</evidence>
<dbReference type="SMART" id="SM00448">
    <property type="entry name" value="REC"/>
    <property type="match status" value="1"/>
</dbReference>
<keyword evidence="3 4" id="KW-0597">Phosphoprotein</keyword>
<keyword evidence="6" id="KW-0812">Transmembrane</keyword>
<dbReference type="PROSITE" id="PS50109">
    <property type="entry name" value="HIS_KIN"/>
    <property type="match status" value="1"/>
</dbReference>
<proteinExistence type="predicted"/>
<feature type="transmembrane region" description="Helical" evidence="6">
    <location>
        <begin position="16"/>
        <end position="36"/>
    </location>
</feature>
<dbReference type="InterPro" id="IPR036097">
    <property type="entry name" value="HisK_dim/P_sf"/>
</dbReference>
<dbReference type="InterPro" id="IPR000700">
    <property type="entry name" value="PAS-assoc_C"/>
</dbReference>
<comment type="catalytic activity">
    <reaction evidence="1">
        <text>ATP + protein L-histidine = ADP + protein N-phospho-L-histidine.</text>
        <dbReference type="EC" id="2.7.13.3"/>
    </reaction>
</comment>
<keyword evidence="6" id="KW-1133">Transmembrane helix</keyword>
<sequence length="743" mass="81889">MKVVAGWINTAAKNRVTWVSAAALALIALVIAFILWQNKEREINVELLRTNAWVAWQVEKEYLRFLLALDHFEHHGGDEEIQDLILRFEIFYSRPSVALHGPESSLIRSVPGVSETFERLLRVLDGIETELETLSPGDHGAVVRIREALKPFADALTEVSVSASRGEVARQLNQRLDKLQVTSTWLLVSLVGTAVALLIFLSFEAVRNRRLADWESEQRRKINEANSALRQSEARYRHLVESTGVVPYTLDLSRGVLDYIGPQAESILSYSADECASCGDWNDRIVQDGVTNLAAARERAARDFVDVELEYRIALADSRTIWVRDTMNTVRESDGQIIGYGLIFDITSTRRQEQALATAQKMEAVGQLTGGVAHDFNNLLTVILGNAETLAEQLSSNGRPRALAQLIKLAAERGAELTNRLLAFSRKQPLDPNPTDVNKLISGMDELLRRTLGEHVEMAFAPGDGLWKGLVDATQLESAVLNLCLNARDAMPDGGCLTISTTNIYVDQEMVTQYDDFAAGPYIVVAVSDTGTGMDEKTLAHAFEPFFTTKEVGKGSGLGLSMVYGFVKQSKGHVKIYSERGHGTTVRLYLPHACHEPDESETLDKFSLAAPGGSGKVLLVEDDDMVRDHAQAQLQSLGYQVVSASNGPEALEALKQGRTFDLLFTDVIMPGGMSGLQLAEQAKYICPDLPVLLTSGYSEDIAFRNGSLVHGLQLLPKPYRKRDLAAKVRGVLDDRQKSKVAER</sequence>
<feature type="transmembrane region" description="Helical" evidence="6">
    <location>
        <begin position="184"/>
        <end position="203"/>
    </location>
</feature>
<dbReference type="Gene3D" id="3.40.50.2300">
    <property type="match status" value="1"/>
</dbReference>
<dbReference type="CDD" id="cd16919">
    <property type="entry name" value="HATPase_CckA-like"/>
    <property type="match status" value="1"/>
</dbReference>
<dbReference type="EC" id="2.7.13.3" evidence="2"/>
<dbReference type="EMBL" id="JAOCZP010000013">
    <property type="protein sequence ID" value="MCT7378326.1"/>
    <property type="molecule type" value="Genomic_DNA"/>
</dbReference>
<dbReference type="SMART" id="SM00388">
    <property type="entry name" value="HisKA"/>
    <property type="match status" value="1"/>
</dbReference>
<evidence type="ECO:0000256" key="1">
    <source>
        <dbReference type="ARBA" id="ARBA00000085"/>
    </source>
</evidence>
<dbReference type="InterPro" id="IPR003594">
    <property type="entry name" value="HATPase_dom"/>
</dbReference>
<evidence type="ECO:0000256" key="2">
    <source>
        <dbReference type="ARBA" id="ARBA00012438"/>
    </source>
</evidence>
<dbReference type="Gene3D" id="3.30.450.20">
    <property type="entry name" value="PAS domain"/>
    <property type="match status" value="1"/>
</dbReference>
<dbReference type="PANTHER" id="PTHR43065">
    <property type="entry name" value="SENSOR HISTIDINE KINASE"/>
    <property type="match status" value="1"/>
</dbReference>
<accession>A0ABT2LUW5</accession>
<keyword evidence="10" id="KW-0547">Nucleotide-binding</keyword>
<dbReference type="InterPro" id="IPR013655">
    <property type="entry name" value="PAS_fold_3"/>
</dbReference>
<dbReference type="PRINTS" id="PR00344">
    <property type="entry name" value="BCTRLSENSOR"/>
</dbReference>
<feature type="domain" description="PAC" evidence="9">
    <location>
        <begin position="307"/>
        <end position="358"/>
    </location>
</feature>
<dbReference type="InterPro" id="IPR003661">
    <property type="entry name" value="HisK_dim/P_dom"/>
</dbReference>
<dbReference type="PANTHER" id="PTHR43065:SF49">
    <property type="entry name" value="HISTIDINE KINASE"/>
    <property type="match status" value="1"/>
</dbReference>
<dbReference type="Pfam" id="PF02518">
    <property type="entry name" value="HATPase_c"/>
    <property type="match status" value="1"/>
</dbReference>
<dbReference type="CDD" id="cd00082">
    <property type="entry name" value="HisKA"/>
    <property type="match status" value="1"/>
</dbReference>
<evidence type="ECO:0000259" key="7">
    <source>
        <dbReference type="PROSITE" id="PS50109"/>
    </source>
</evidence>
<evidence type="ECO:0000259" key="9">
    <source>
        <dbReference type="PROSITE" id="PS50113"/>
    </source>
</evidence>
<dbReference type="Pfam" id="PF00072">
    <property type="entry name" value="Response_reg"/>
    <property type="match status" value="1"/>
</dbReference>
<evidence type="ECO:0000256" key="4">
    <source>
        <dbReference type="PROSITE-ProRule" id="PRU00169"/>
    </source>
</evidence>
<dbReference type="Gene3D" id="1.10.287.130">
    <property type="match status" value="1"/>
</dbReference>
<dbReference type="InterPro" id="IPR005467">
    <property type="entry name" value="His_kinase_dom"/>
</dbReference>
<evidence type="ECO:0000256" key="5">
    <source>
        <dbReference type="SAM" id="Coils"/>
    </source>
</evidence>
<gene>
    <name evidence="10" type="ORF">N5A92_25255</name>
</gene>
<keyword evidence="5" id="KW-0175">Coiled coil</keyword>
<dbReference type="SUPFAM" id="SSF52172">
    <property type="entry name" value="CheY-like"/>
    <property type="match status" value="1"/>
</dbReference>
<dbReference type="InterPro" id="IPR036890">
    <property type="entry name" value="HATPase_C_sf"/>
</dbReference>
<protein>
    <recommendedName>
        <fullName evidence="2">histidine kinase</fullName>
        <ecNumber evidence="2">2.7.13.3</ecNumber>
    </recommendedName>
</protein>
<dbReference type="SMART" id="SM00387">
    <property type="entry name" value="HATPase_c"/>
    <property type="match status" value="1"/>
</dbReference>
<name>A0ABT2LUW5_9HYPH</name>
<dbReference type="PROSITE" id="PS50113">
    <property type="entry name" value="PAC"/>
    <property type="match status" value="1"/>
</dbReference>
<reference evidence="10 11" key="1">
    <citation type="submission" date="2022-09" db="EMBL/GenBank/DDBJ databases">
        <title>Chelativorans salina sp. nov., a novel slightly halophilic bacterium isolated from a saline lake sediment enrichment.</title>
        <authorList>
            <person name="Gao L."/>
            <person name="Fang B.-Z."/>
            <person name="Li W.-J."/>
        </authorList>
    </citation>
    <scope>NUCLEOTIDE SEQUENCE [LARGE SCALE GENOMIC DNA]</scope>
    <source>
        <strain evidence="10 11">EGI FJ00035</strain>
    </source>
</reference>
<evidence type="ECO:0000256" key="6">
    <source>
        <dbReference type="SAM" id="Phobius"/>
    </source>
</evidence>
<dbReference type="InterPro" id="IPR000014">
    <property type="entry name" value="PAS"/>
</dbReference>
<dbReference type="SUPFAM" id="SSF55785">
    <property type="entry name" value="PYP-like sensor domain (PAS domain)"/>
    <property type="match status" value="1"/>
</dbReference>
<dbReference type="PROSITE" id="PS50110">
    <property type="entry name" value="RESPONSE_REGULATORY"/>
    <property type="match status" value="1"/>
</dbReference>
<keyword evidence="10" id="KW-0067">ATP-binding</keyword>
<dbReference type="InterPro" id="IPR004358">
    <property type="entry name" value="Sig_transdc_His_kin-like_C"/>
</dbReference>
<feature type="coiled-coil region" evidence="5">
    <location>
        <begin position="215"/>
        <end position="242"/>
    </location>
</feature>
<dbReference type="Proteomes" id="UP001320831">
    <property type="component" value="Unassembled WGS sequence"/>
</dbReference>